<dbReference type="Proteomes" id="UP000239872">
    <property type="component" value="Unassembled WGS sequence"/>
</dbReference>
<sequence length="209" mass="23983">MYWRALSLVQEPPYLPIKATSGYNITERKTRTLSIKKIVVIGPESTGKSTLSAALAAALHTVWVPEYARAYLESLGRPYEEHDLLAMAQGQLRAEDEIINQANQYLICDTDLNVIKVWSENTYGHCNREILEQIAQRKYDLYLLTNIDIPWEDDPLREHSSPELRNYFYNQYKDIVMNSGVPWIDISGDHEERVKSAVTAIKLIEPLSN</sequence>
<dbReference type="PANTHER" id="PTHR37512:SF1">
    <property type="entry name" value="NADR_TTD14 AAA DOMAIN-CONTAINING PROTEIN"/>
    <property type="match status" value="1"/>
</dbReference>
<dbReference type="InterPro" id="IPR038727">
    <property type="entry name" value="NadR/Ttd14_AAA_dom"/>
</dbReference>
<name>A0A2S7SQ44_9BACT</name>
<accession>A0A2S7SQ44</accession>
<dbReference type="AlphaFoldDB" id="A0A2S7SQ44"/>
<feature type="domain" description="NadR/Ttd14 AAA" evidence="1">
    <location>
        <begin position="37"/>
        <end position="193"/>
    </location>
</feature>
<gene>
    <name evidence="2" type="ORF">CJD36_020805</name>
</gene>
<dbReference type="InterPro" id="IPR027417">
    <property type="entry name" value="P-loop_NTPase"/>
</dbReference>
<dbReference type="SUPFAM" id="SSF52540">
    <property type="entry name" value="P-loop containing nucleoside triphosphate hydrolases"/>
    <property type="match status" value="1"/>
</dbReference>
<dbReference type="PANTHER" id="PTHR37512">
    <property type="entry name" value="TRIFUNCTIONAL NAD BIOSYNTHESIS/REGULATOR PROTEIN NADR"/>
    <property type="match status" value="1"/>
</dbReference>
<dbReference type="InterPro" id="IPR052735">
    <property type="entry name" value="NAD_biosynth-regulator"/>
</dbReference>
<dbReference type="Pfam" id="PF13521">
    <property type="entry name" value="AAA_28"/>
    <property type="match status" value="1"/>
</dbReference>
<protein>
    <submittedName>
        <fullName evidence="2">ATPase</fullName>
    </submittedName>
</protein>
<dbReference type="OrthoDB" id="9151999at2"/>
<evidence type="ECO:0000313" key="2">
    <source>
        <dbReference type="EMBL" id="PQJ09022.1"/>
    </source>
</evidence>
<comment type="caution">
    <text evidence="2">The sequence shown here is derived from an EMBL/GenBank/DDBJ whole genome shotgun (WGS) entry which is preliminary data.</text>
</comment>
<organism evidence="2 3">
    <name type="scientific">Flavipsychrobacter stenotrophus</name>
    <dbReference type="NCBI Taxonomy" id="2077091"/>
    <lineage>
        <taxon>Bacteria</taxon>
        <taxon>Pseudomonadati</taxon>
        <taxon>Bacteroidota</taxon>
        <taxon>Chitinophagia</taxon>
        <taxon>Chitinophagales</taxon>
        <taxon>Chitinophagaceae</taxon>
        <taxon>Flavipsychrobacter</taxon>
    </lineage>
</organism>
<proteinExistence type="predicted"/>
<keyword evidence="3" id="KW-1185">Reference proteome</keyword>
<dbReference type="EMBL" id="PPSL01000008">
    <property type="protein sequence ID" value="PQJ09022.1"/>
    <property type="molecule type" value="Genomic_DNA"/>
</dbReference>
<evidence type="ECO:0000313" key="3">
    <source>
        <dbReference type="Proteomes" id="UP000239872"/>
    </source>
</evidence>
<evidence type="ECO:0000259" key="1">
    <source>
        <dbReference type="Pfam" id="PF13521"/>
    </source>
</evidence>
<dbReference type="Gene3D" id="3.40.50.300">
    <property type="entry name" value="P-loop containing nucleotide triphosphate hydrolases"/>
    <property type="match status" value="1"/>
</dbReference>
<reference evidence="2 3" key="1">
    <citation type="submission" date="2018-01" db="EMBL/GenBank/DDBJ databases">
        <title>A novel member of the phylum Bacteroidetes isolated from glacier ice.</title>
        <authorList>
            <person name="Liu Q."/>
            <person name="Xin Y.-H."/>
        </authorList>
    </citation>
    <scope>NUCLEOTIDE SEQUENCE [LARGE SCALE GENOMIC DNA]</scope>
    <source>
        <strain evidence="2 3">RB1R16</strain>
    </source>
</reference>